<organism evidence="8 9">
    <name type="scientific">Pseudonocardia petroleophila</name>
    <dbReference type="NCBI Taxonomy" id="37331"/>
    <lineage>
        <taxon>Bacteria</taxon>
        <taxon>Bacillati</taxon>
        <taxon>Actinomycetota</taxon>
        <taxon>Actinomycetes</taxon>
        <taxon>Pseudonocardiales</taxon>
        <taxon>Pseudonocardiaceae</taxon>
        <taxon>Pseudonocardia</taxon>
    </lineage>
</organism>
<evidence type="ECO:0000256" key="1">
    <source>
        <dbReference type="ARBA" id="ARBA00022714"/>
    </source>
</evidence>
<dbReference type="GO" id="GO:0046872">
    <property type="term" value="F:metal ion binding"/>
    <property type="evidence" value="ECO:0007669"/>
    <property type="project" value="UniProtKB-KW"/>
</dbReference>
<dbReference type="SUPFAM" id="SSF54292">
    <property type="entry name" value="2Fe-2S ferredoxin-like"/>
    <property type="match status" value="1"/>
</dbReference>
<dbReference type="PANTHER" id="PTHR44379">
    <property type="entry name" value="OXIDOREDUCTASE WITH IRON-SULFUR SUBUNIT"/>
    <property type="match status" value="1"/>
</dbReference>
<keyword evidence="2" id="KW-0479">Metal-binding</keyword>
<feature type="domain" description="2Fe-2S ferredoxin-type" evidence="7">
    <location>
        <begin position="6"/>
        <end position="82"/>
    </location>
</feature>
<dbReference type="AlphaFoldDB" id="A0A7G7MKI7"/>
<evidence type="ECO:0000313" key="9">
    <source>
        <dbReference type="Proteomes" id="UP000515728"/>
    </source>
</evidence>
<dbReference type="InterPro" id="IPR051452">
    <property type="entry name" value="Diverse_Oxidoreductases"/>
</dbReference>
<evidence type="ECO:0000313" key="8">
    <source>
        <dbReference type="EMBL" id="QNG53298.1"/>
    </source>
</evidence>
<evidence type="ECO:0000259" key="7">
    <source>
        <dbReference type="PROSITE" id="PS51085"/>
    </source>
</evidence>
<keyword evidence="3" id="KW-0560">Oxidoreductase</keyword>
<dbReference type="RefSeq" id="WP_185720126.1">
    <property type="nucleotide sequence ID" value="NZ_BAAAWI010000002.1"/>
</dbReference>
<keyword evidence="1" id="KW-0001">2Fe-2S</keyword>
<sequence length="159" mass="16868">MTSDTRTITVTVNGSPATAEVEVRSLLSDFLRHDRGLTGTHVGCEQGVCGACTVLVDGQAVRSCLMLAVQVDGRTVETVESLADGDELSCFQGAMRRHHGLQCGFCTPGILMSVAASERDGDTVEHAEEVVLGGHVCRCTGYSGIRAAIRETWQEGQKA</sequence>
<evidence type="ECO:0000256" key="4">
    <source>
        <dbReference type="ARBA" id="ARBA00023004"/>
    </source>
</evidence>
<dbReference type="InterPro" id="IPR001041">
    <property type="entry name" value="2Fe-2S_ferredoxin-type"/>
</dbReference>
<dbReference type="Gene3D" id="1.10.150.120">
    <property type="entry name" value="[2Fe-2S]-binding domain"/>
    <property type="match status" value="1"/>
</dbReference>
<keyword evidence="5" id="KW-0411">Iron-sulfur</keyword>
<dbReference type="KEGG" id="ppel:H6H00_04685"/>
<dbReference type="Pfam" id="PF01799">
    <property type="entry name" value="Fer2_2"/>
    <property type="match status" value="1"/>
</dbReference>
<name>A0A7G7MKI7_9PSEU</name>
<dbReference type="PROSITE" id="PS51085">
    <property type="entry name" value="2FE2S_FER_2"/>
    <property type="match status" value="1"/>
</dbReference>
<dbReference type="InterPro" id="IPR036010">
    <property type="entry name" value="2Fe-2S_ferredoxin-like_sf"/>
</dbReference>
<accession>A0A7G7MKI7</accession>
<evidence type="ECO:0000256" key="5">
    <source>
        <dbReference type="ARBA" id="ARBA00023014"/>
    </source>
</evidence>
<dbReference type="SUPFAM" id="SSF47741">
    <property type="entry name" value="CO dehydrogenase ISP C-domain like"/>
    <property type="match status" value="1"/>
</dbReference>
<evidence type="ECO:0000256" key="3">
    <source>
        <dbReference type="ARBA" id="ARBA00023002"/>
    </source>
</evidence>
<dbReference type="InterPro" id="IPR006058">
    <property type="entry name" value="2Fe2S_fd_BS"/>
</dbReference>
<dbReference type="EMBL" id="CP060131">
    <property type="protein sequence ID" value="QNG53298.1"/>
    <property type="molecule type" value="Genomic_DNA"/>
</dbReference>
<keyword evidence="9" id="KW-1185">Reference proteome</keyword>
<dbReference type="InterPro" id="IPR036884">
    <property type="entry name" value="2Fe-2S-bd_dom_sf"/>
</dbReference>
<comment type="pathway">
    <text evidence="6">Alkaloid degradation; nicotine degradation.</text>
</comment>
<dbReference type="GO" id="GO:0016491">
    <property type="term" value="F:oxidoreductase activity"/>
    <property type="evidence" value="ECO:0007669"/>
    <property type="project" value="UniProtKB-KW"/>
</dbReference>
<dbReference type="Proteomes" id="UP000515728">
    <property type="component" value="Chromosome"/>
</dbReference>
<evidence type="ECO:0000256" key="2">
    <source>
        <dbReference type="ARBA" id="ARBA00022723"/>
    </source>
</evidence>
<keyword evidence="4" id="KW-0408">Iron</keyword>
<protein>
    <submittedName>
        <fullName evidence="8">(2Fe-2S)-binding protein</fullName>
    </submittedName>
</protein>
<dbReference type="InterPro" id="IPR002888">
    <property type="entry name" value="2Fe-2S-bd"/>
</dbReference>
<dbReference type="CDD" id="cd00207">
    <property type="entry name" value="fer2"/>
    <property type="match status" value="1"/>
</dbReference>
<dbReference type="InterPro" id="IPR012675">
    <property type="entry name" value="Beta-grasp_dom_sf"/>
</dbReference>
<dbReference type="PROSITE" id="PS00197">
    <property type="entry name" value="2FE2S_FER_1"/>
    <property type="match status" value="1"/>
</dbReference>
<dbReference type="PANTHER" id="PTHR44379:SF5">
    <property type="entry name" value="OXIDOREDUCTASE WITH IRON-SULFUR SUBUNIT"/>
    <property type="match status" value="1"/>
</dbReference>
<proteinExistence type="predicted"/>
<dbReference type="FunFam" id="3.10.20.30:FF:000020">
    <property type="entry name" value="Xanthine dehydrogenase iron-sulfur subunit"/>
    <property type="match status" value="1"/>
</dbReference>
<dbReference type="GO" id="GO:0051537">
    <property type="term" value="F:2 iron, 2 sulfur cluster binding"/>
    <property type="evidence" value="ECO:0007669"/>
    <property type="project" value="UniProtKB-KW"/>
</dbReference>
<evidence type="ECO:0000256" key="6">
    <source>
        <dbReference type="ARBA" id="ARBA00060707"/>
    </source>
</evidence>
<dbReference type="Gene3D" id="3.10.20.30">
    <property type="match status" value="1"/>
</dbReference>
<reference evidence="8 9" key="1">
    <citation type="submission" date="2020-08" db="EMBL/GenBank/DDBJ databases">
        <authorList>
            <person name="Mo P."/>
        </authorList>
    </citation>
    <scope>NUCLEOTIDE SEQUENCE [LARGE SCALE GENOMIC DNA]</scope>
    <source>
        <strain evidence="8 9">CGMCC 4.1532</strain>
    </source>
</reference>
<gene>
    <name evidence="8" type="ORF">H6H00_04685</name>
</gene>